<reference evidence="2 3" key="2">
    <citation type="submission" date="2024-07" db="EMBL/GenBank/DDBJ databases">
        <authorList>
            <person name="Akdeniz Z."/>
        </authorList>
    </citation>
    <scope>NUCLEOTIDE SEQUENCE [LARGE SCALE GENOMIC DNA]</scope>
</reference>
<dbReference type="Proteomes" id="UP001642409">
    <property type="component" value="Unassembled WGS sequence"/>
</dbReference>
<dbReference type="EMBL" id="CAXDID020000225">
    <property type="protein sequence ID" value="CAL6059392.1"/>
    <property type="molecule type" value="Genomic_DNA"/>
</dbReference>
<evidence type="ECO:0000313" key="2">
    <source>
        <dbReference type="EMBL" id="CAL6059392.1"/>
    </source>
</evidence>
<organism evidence="1">
    <name type="scientific">Hexamita inflata</name>
    <dbReference type="NCBI Taxonomy" id="28002"/>
    <lineage>
        <taxon>Eukaryota</taxon>
        <taxon>Metamonada</taxon>
        <taxon>Diplomonadida</taxon>
        <taxon>Hexamitidae</taxon>
        <taxon>Hexamitinae</taxon>
        <taxon>Hexamita</taxon>
    </lineage>
</organism>
<evidence type="ECO:0000313" key="3">
    <source>
        <dbReference type="Proteomes" id="UP001642409"/>
    </source>
</evidence>
<dbReference type="AlphaFoldDB" id="A0AA86NRI3"/>
<name>A0AA86NRI3_9EUKA</name>
<dbReference type="EMBL" id="CATOUU010000336">
    <property type="protein sequence ID" value="CAI9925147.1"/>
    <property type="molecule type" value="Genomic_DNA"/>
</dbReference>
<keyword evidence="3" id="KW-1185">Reference proteome</keyword>
<protein>
    <submittedName>
        <fullName evidence="1">Uncharacterized protein</fullName>
    </submittedName>
</protein>
<proteinExistence type="predicted"/>
<reference evidence="1" key="1">
    <citation type="submission" date="2023-06" db="EMBL/GenBank/DDBJ databases">
        <authorList>
            <person name="Kurt Z."/>
        </authorList>
    </citation>
    <scope>NUCLEOTIDE SEQUENCE</scope>
</reference>
<accession>A0AA86NRI3</accession>
<comment type="caution">
    <text evidence="1">The sequence shown here is derived from an EMBL/GenBank/DDBJ whole genome shotgun (WGS) entry which is preliminary data.</text>
</comment>
<sequence length="409" mass="47565">MDEQHNRILQQMDAYEEIIKQFLFYDEELALQTLFSITTIKISHAGQFWCHHHKTYIGDPKNPKAPLEQYDVKKNNCSRHVGIDHVKGNTYYKNKKDYRHILYIMNADSKIFPVDQFDKSHTYYCIKFYGKHDSDINYPCQEAEVIRYKFSAQEEKLIHDNIKLNQGLEGINKLFEQNQEIFKCTFAQLSQQPISSFKASNFRHYIPKALTVTHLREIFSVFGYPEIIARNHSNKSALMNGIAESRIQEVLLFNQINQNPTPNSGPNSNMQDIIIDITSDSEQGHTMNGTMLDQNQTQILIDEQVYGSDSEILSEISDQSVNSTILNPVSERRLIALQKHDELMKQIQNASWVEEEDLEDINMYLTNILKKQQFKSDNPKHNSKGSAKRLLSAQEQLIKNLGRLRRTDQ</sequence>
<gene>
    <name evidence="1" type="ORF">HINF_LOCUS12792</name>
    <name evidence="2" type="ORF">HINF_LOCUS48725</name>
</gene>
<evidence type="ECO:0000313" key="1">
    <source>
        <dbReference type="EMBL" id="CAI9925147.1"/>
    </source>
</evidence>